<evidence type="ECO:0000256" key="1">
    <source>
        <dbReference type="HAMAP-Rule" id="MF_00006"/>
    </source>
</evidence>
<dbReference type="UniPathway" id="UPA00068">
    <property type="reaction ID" value="UER00114"/>
</dbReference>
<dbReference type="EMBL" id="CP002069">
    <property type="protein sequence ID" value="ADI74433.1"/>
    <property type="molecule type" value="Genomic_DNA"/>
</dbReference>
<dbReference type="PRINTS" id="PR00149">
    <property type="entry name" value="FUMRATELYASE"/>
</dbReference>
<keyword evidence="6" id="KW-1185">Reference proteome</keyword>
<dbReference type="GO" id="GO:0005829">
    <property type="term" value="C:cytosol"/>
    <property type="evidence" value="ECO:0007669"/>
    <property type="project" value="TreeGrafter"/>
</dbReference>
<evidence type="ECO:0000313" key="6">
    <source>
        <dbReference type="Proteomes" id="UP000000391"/>
    </source>
</evidence>
<dbReference type="Pfam" id="PF00206">
    <property type="entry name" value="Lyase_1"/>
    <property type="match status" value="1"/>
</dbReference>
<reference evidence="5 6" key="1">
    <citation type="submission" date="2010-06" db="EMBL/GenBank/DDBJ databases">
        <title>Complete sequence chromosome of Methanohalobium evestigatum Z-7303.</title>
        <authorList>
            <consortium name="US DOE Joint Genome Institute"/>
            <person name="Lucas S."/>
            <person name="Copeland A."/>
            <person name="Lapidus A."/>
            <person name="Cheng J.-F."/>
            <person name="Bruce D."/>
            <person name="Goodwin L."/>
            <person name="Pitluck S."/>
            <person name="Saunders E."/>
            <person name="Detter J.C."/>
            <person name="Han C."/>
            <person name="Tapia R."/>
            <person name="Land M."/>
            <person name="Hauser L."/>
            <person name="Kyrpides N."/>
            <person name="Mikhailova N."/>
            <person name="Sieprawska-Lupa M."/>
            <person name="Whitman W.B."/>
            <person name="Anderson I."/>
            <person name="Woyke T."/>
        </authorList>
    </citation>
    <scope>NUCLEOTIDE SEQUENCE [LARGE SCALE GENOMIC DNA]</scope>
    <source>
        <strain evidence="6">ATCC BAA-1072 / DSM 3721 / NBRC 107634 / OCM 161 / Z-7303</strain>
    </source>
</reference>
<dbReference type="SUPFAM" id="SSF48557">
    <property type="entry name" value="L-aspartase-like"/>
    <property type="match status" value="1"/>
</dbReference>
<dbReference type="GO" id="GO:0004056">
    <property type="term" value="F:argininosuccinate lyase activity"/>
    <property type="evidence" value="ECO:0007669"/>
    <property type="project" value="UniProtKB-UniRule"/>
</dbReference>
<dbReference type="OrthoDB" id="27337at2157"/>
<dbReference type="NCBIfam" id="TIGR00838">
    <property type="entry name" value="argH"/>
    <property type="match status" value="1"/>
</dbReference>
<dbReference type="GeneID" id="9347229"/>
<dbReference type="PANTHER" id="PTHR43814:SF1">
    <property type="entry name" value="ARGININOSUCCINATE LYASE"/>
    <property type="match status" value="1"/>
</dbReference>
<comment type="pathway">
    <text evidence="1">Amino-acid biosynthesis; L-arginine biosynthesis; L-arginine from L-ornithine and carbamoyl phosphate: step 3/3.</text>
</comment>
<comment type="catalytic activity">
    <reaction evidence="1">
        <text>2-(N(omega)-L-arginino)succinate = fumarate + L-arginine</text>
        <dbReference type="Rhea" id="RHEA:24020"/>
        <dbReference type="ChEBI" id="CHEBI:29806"/>
        <dbReference type="ChEBI" id="CHEBI:32682"/>
        <dbReference type="ChEBI" id="CHEBI:57472"/>
        <dbReference type="EC" id="4.3.2.1"/>
    </reaction>
</comment>
<dbReference type="HOGENOM" id="CLU_027272_2_3_2"/>
<dbReference type="InterPro" id="IPR009049">
    <property type="entry name" value="Argininosuccinate_lyase"/>
</dbReference>
<accession>D7EAR6</accession>
<comment type="subcellular location">
    <subcellularLocation>
        <location evidence="1">Cytoplasm</location>
    </subcellularLocation>
</comment>
<dbReference type="GO" id="GO:0042450">
    <property type="term" value="P:L-arginine biosynthetic process via ornithine"/>
    <property type="evidence" value="ECO:0007669"/>
    <property type="project" value="UniProtKB-UniRule"/>
</dbReference>
<proteinExistence type="inferred from homology"/>
<dbReference type="AlphaFoldDB" id="D7EAR6"/>
<dbReference type="PRINTS" id="PR00145">
    <property type="entry name" value="ARGSUCLYASE"/>
</dbReference>
<dbReference type="KEGG" id="mev:Metev_1588"/>
<feature type="domain" description="Argininosuccinate lyase C-terminal" evidence="4">
    <location>
        <begin position="363"/>
        <end position="431"/>
    </location>
</feature>
<sequence length="492" mass="54635">MSDILRRGRLSEIPDDEVLKYISSMETDRWIFQADILVDMAHTIMLEEQEIIHEEECTRILEALLKIKEDGIESLSHDYEDIHISLESKLIDMVGEDIGGKMHSGRSRNDEIATCLRIYLRDEITGIMSELVNLRTVLLKIASYNVDTVMPGFTHLQHAQPTTFAHHLVAHAESLSRDFDRLFDAFKRINMCPLGSAAFASTGFNLNRTRTQELLGFDGLIENSMDAVSTRDFLVESASVLSNLMINLSRMAEEIIIWSSPEFNFVELGDKYASTSSIMPQKKNPDTAELIRGKTGSSIGSLTSLLSICKALPMSYNRDLQEANPSIVNTVNITSSSVKIMSGMFEDMNINSEVMLSRSKEGFTTATELADTLVRVTGIPFRTAHQIIGAIAKEPGTPTIEKIDNVSLDVLGKKLSDIGLTEGLVQEALDPVLNIKKRDVIGGPAPDEMLRCINNCKSKLENDEKKLEKVNSNIGSSIDNLFELVDGCIKSK</sequence>
<keyword evidence="1 5" id="KW-0456">Lyase</keyword>
<name>D7EAR6_METEZ</name>
<dbReference type="InterPro" id="IPR008948">
    <property type="entry name" value="L-Aspartase-like"/>
</dbReference>
<dbReference type="Gene3D" id="1.10.275.10">
    <property type="entry name" value="Fumarase/aspartase (N-terminal domain)"/>
    <property type="match status" value="1"/>
</dbReference>
<dbReference type="EC" id="4.3.2.1" evidence="1 2"/>
<dbReference type="Gene3D" id="1.20.200.10">
    <property type="entry name" value="Fumarase/aspartase (Central domain)"/>
    <property type="match status" value="1"/>
</dbReference>
<dbReference type="InterPro" id="IPR029419">
    <property type="entry name" value="Arg_succ_lyase_C"/>
</dbReference>
<evidence type="ECO:0000256" key="2">
    <source>
        <dbReference type="NCBIfam" id="TIGR00838"/>
    </source>
</evidence>
<dbReference type="Pfam" id="PF14698">
    <property type="entry name" value="ASL_C2"/>
    <property type="match status" value="1"/>
</dbReference>
<dbReference type="Proteomes" id="UP000000391">
    <property type="component" value="Chromosome"/>
</dbReference>
<dbReference type="InterPro" id="IPR000362">
    <property type="entry name" value="Fumarate_lyase_fam"/>
</dbReference>
<evidence type="ECO:0000259" key="4">
    <source>
        <dbReference type="Pfam" id="PF14698"/>
    </source>
</evidence>
<keyword evidence="1" id="KW-0963">Cytoplasm</keyword>
<dbReference type="FunFam" id="1.20.200.10:FF:000015">
    <property type="entry name" value="argininosuccinate lyase isoform X2"/>
    <property type="match status" value="1"/>
</dbReference>
<gene>
    <name evidence="1" type="primary">argH</name>
    <name evidence="5" type="ordered locus">Metev_1588</name>
</gene>
<dbReference type="PANTHER" id="PTHR43814">
    <property type="entry name" value="ARGININOSUCCINATE LYASE"/>
    <property type="match status" value="1"/>
</dbReference>
<feature type="domain" description="Fumarate lyase N-terminal" evidence="3">
    <location>
        <begin position="26"/>
        <end position="297"/>
    </location>
</feature>
<protein>
    <recommendedName>
        <fullName evidence="1 2">Argininosuccinate lyase</fullName>
        <shortName evidence="1">ASAL</shortName>
        <ecNumber evidence="1 2">4.3.2.1</ecNumber>
    </recommendedName>
    <alternativeName>
        <fullName evidence="1">Arginosuccinase</fullName>
    </alternativeName>
</protein>
<organism evidence="5 6">
    <name type="scientific">Methanohalobium evestigatum (strain ATCC BAA-1072 / DSM 3721 / NBRC 107634 / OCM 161 / Z-7303)</name>
    <dbReference type="NCBI Taxonomy" id="644295"/>
    <lineage>
        <taxon>Archaea</taxon>
        <taxon>Methanobacteriati</taxon>
        <taxon>Methanobacteriota</taxon>
        <taxon>Stenosarchaea group</taxon>
        <taxon>Methanomicrobia</taxon>
        <taxon>Methanosarcinales</taxon>
        <taxon>Methanosarcinaceae</taxon>
        <taxon>Methanohalobium</taxon>
    </lineage>
</organism>
<evidence type="ECO:0000313" key="5">
    <source>
        <dbReference type="EMBL" id="ADI74433.1"/>
    </source>
</evidence>
<dbReference type="STRING" id="644295.Metev_1588"/>
<keyword evidence="1" id="KW-0028">Amino-acid biosynthesis</keyword>
<dbReference type="HAMAP" id="MF_00006">
    <property type="entry name" value="Arg_succ_lyase"/>
    <property type="match status" value="1"/>
</dbReference>
<evidence type="ECO:0000259" key="3">
    <source>
        <dbReference type="Pfam" id="PF00206"/>
    </source>
</evidence>
<dbReference type="RefSeq" id="WP_013194998.1">
    <property type="nucleotide sequence ID" value="NC_014253.1"/>
</dbReference>
<dbReference type="Gene3D" id="1.10.40.30">
    <property type="entry name" value="Fumarase/aspartase (C-terminal domain)"/>
    <property type="match status" value="1"/>
</dbReference>
<dbReference type="CDD" id="cd01359">
    <property type="entry name" value="Argininosuccinate_lyase"/>
    <property type="match status" value="1"/>
</dbReference>
<comment type="similarity">
    <text evidence="1">Belongs to the lyase 1 family. Argininosuccinate lyase subfamily.</text>
</comment>
<dbReference type="InterPro" id="IPR022761">
    <property type="entry name" value="Fumarate_lyase_N"/>
</dbReference>
<dbReference type="InterPro" id="IPR024083">
    <property type="entry name" value="Fumarase/histidase_N"/>
</dbReference>
<keyword evidence="1" id="KW-0055">Arginine biosynthesis</keyword>